<dbReference type="Proteomes" id="UP000176451">
    <property type="component" value="Unassembled WGS sequence"/>
</dbReference>
<name>A0A1F5EEP8_9BACT</name>
<evidence type="ECO:0000313" key="2">
    <source>
        <dbReference type="Proteomes" id="UP000176451"/>
    </source>
</evidence>
<accession>A0A1F5EEP8</accession>
<gene>
    <name evidence="1" type="ORF">A3F08_00520</name>
</gene>
<dbReference type="STRING" id="1797469.A3F08_00520"/>
<reference evidence="1 2" key="1">
    <citation type="journal article" date="2016" name="Nat. Commun.">
        <title>Thousands of microbial genomes shed light on interconnected biogeochemical processes in an aquifer system.</title>
        <authorList>
            <person name="Anantharaman K."/>
            <person name="Brown C.T."/>
            <person name="Hug L.A."/>
            <person name="Sharon I."/>
            <person name="Castelle C.J."/>
            <person name="Probst A.J."/>
            <person name="Thomas B.C."/>
            <person name="Singh A."/>
            <person name="Wilkins M.J."/>
            <person name="Karaoz U."/>
            <person name="Brodie E.L."/>
            <person name="Williams K.H."/>
            <person name="Hubbard S.S."/>
            <person name="Banfield J.F."/>
        </authorList>
    </citation>
    <scope>NUCLEOTIDE SEQUENCE [LARGE SCALE GENOMIC DNA]</scope>
</reference>
<dbReference type="EMBL" id="MEZV01000049">
    <property type="protein sequence ID" value="OGD65909.1"/>
    <property type="molecule type" value="Genomic_DNA"/>
</dbReference>
<organism evidence="1 2">
    <name type="scientific">Candidatus Berkelbacteria bacterium RIFCSPHIGHO2_12_FULL_36_9</name>
    <dbReference type="NCBI Taxonomy" id="1797469"/>
    <lineage>
        <taxon>Bacteria</taxon>
        <taxon>Candidatus Berkelbacteria</taxon>
    </lineage>
</organism>
<comment type="caution">
    <text evidence="1">The sequence shown here is derived from an EMBL/GenBank/DDBJ whole genome shotgun (WGS) entry which is preliminary data.</text>
</comment>
<protein>
    <submittedName>
        <fullName evidence="1">Uncharacterized protein</fullName>
    </submittedName>
</protein>
<dbReference type="AlphaFoldDB" id="A0A1F5EEP8"/>
<sequence length="84" mass="10163">MITKLFPKEIQQKLDEVDKIEQELQQIKIVVMKYFDSHPLEKKDFIFNNLKGTWCSVYSSDELDKTLKEIRHEWTKEIQEFGLE</sequence>
<proteinExistence type="predicted"/>
<evidence type="ECO:0000313" key="1">
    <source>
        <dbReference type="EMBL" id="OGD65909.1"/>
    </source>
</evidence>